<dbReference type="OrthoDB" id="67688at2759"/>
<evidence type="ECO:0000256" key="2">
    <source>
        <dbReference type="ARBA" id="ARBA00004481"/>
    </source>
</evidence>
<feature type="domain" description="C2 PI3K-type" evidence="16">
    <location>
        <begin position="39"/>
        <end position="224"/>
    </location>
</feature>
<evidence type="ECO:0000256" key="11">
    <source>
        <dbReference type="ARBA" id="ARBA00059175"/>
    </source>
</evidence>
<dbReference type="AlphaFoldDB" id="A0A1E4T8K5"/>
<dbReference type="PROSITE" id="PS50290">
    <property type="entry name" value="PI3_4_KINASE_3"/>
    <property type="match status" value="1"/>
</dbReference>
<dbReference type="Gene3D" id="3.30.1010.10">
    <property type="entry name" value="Phosphatidylinositol 3-kinase Catalytic Subunit, Chain A, domain 4"/>
    <property type="match status" value="1"/>
</dbReference>
<dbReference type="GO" id="GO:0000045">
    <property type="term" value="P:autophagosome assembly"/>
    <property type="evidence" value="ECO:0007669"/>
    <property type="project" value="TreeGrafter"/>
</dbReference>
<evidence type="ECO:0000256" key="13">
    <source>
        <dbReference type="PIRNR" id="PIRNR000587"/>
    </source>
</evidence>
<dbReference type="GO" id="GO:0034272">
    <property type="term" value="C:phosphatidylinositol 3-kinase complex, class III, type II"/>
    <property type="evidence" value="ECO:0007669"/>
    <property type="project" value="TreeGrafter"/>
</dbReference>
<reference evidence="18" key="1">
    <citation type="submission" date="2016-04" db="EMBL/GenBank/DDBJ databases">
        <title>Comparative genomics of biotechnologically important yeasts.</title>
        <authorList>
            <consortium name="DOE Joint Genome Institute"/>
            <person name="Riley R."/>
            <person name="Haridas S."/>
            <person name="Wolfe K.H."/>
            <person name="Lopes M.R."/>
            <person name="Hittinger C.T."/>
            <person name="Goker M."/>
            <person name="Salamov A."/>
            <person name="Wisecaver J."/>
            <person name="Long T.M."/>
            <person name="Aerts A.L."/>
            <person name="Barry K."/>
            <person name="Choi C."/>
            <person name="Clum A."/>
            <person name="Coughlan A.Y."/>
            <person name="Deshpande S."/>
            <person name="Douglass A.P."/>
            <person name="Hanson S.J."/>
            <person name="Klenk H.-P."/>
            <person name="Labutti K."/>
            <person name="Lapidus A."/>
            <person name="Lindquist E."/>
            <person name="Lipzen A."/>
            <person name="Meier-Kolthoff J.P."/>
            <person name="Ohm R.A."/>
            <person name="Otillar R.P."/>
            <person name="Pangilinan J."/>
            <person name="Peng Y."/>
            <person name="Rokas A."/>
            <person name="Rosa C.A."/>
            <person name="Scheuner C."/>
            <person name="Sibirny A.A."/>
            <person name="Slot J.C."/>
            <person name="Stielow J.B."/>
            <person name="Sun H."/>
            <person name="Kurtzman C.P."/>
            <person name="Blackwell M."/>
            <person name="Grigoriev I.V."/>
            <person name="Jeffries T.W."/>
        </authorList>
    </citation>
    <scope>NUCLEOTIDE SEQUENCE [LARGE SCALE GENOMIC DNA]</scope>
    <source>
        <strain evidence="18">NRRL YB-2248</strain>
    </source>
</reference>
<evidence type="ECO:0000256" key="1">
    <source>
        <dbReference type="ARBA" id="ARBA00004150"/>
    </source>
</evidence>
<dbReference type="GO" id="GO:0005794">
    <property type="term" value="C:Golgi apparatus"/>
    <property type="evidence" value="ECO:0007669"/>
    <property type="project" value="UniProtKB-SubCell"/>
</dbReference>
<evidence type="ECO:0000256" key="7">
    <source>
        <dbReference type="ARBA" id="ARBA00022777"/>
    </source>
</evidence>
<dbReference type="InterPro" id="IPR008290">
    <property type="entry name" value="PI3K_Vps34"/>
</dbReference>
<dbReference type="GO" id="GO:0016303">
    <property type="term" value="F:1-phosphatidylinositol-3-kinase activity"/>
    <property type="evidence" value="ECO:0007669"/>
    <property type="project" value="UniProtKB-UniRule"/>
</dbReference>
<dbReference type="Pfam" id="PF00454">
    <property type="entry name" value="PI3_PI4_kinase"/>
    <property type="match status" value="1"/>
</dbReference>
<dbReference type="InterPro" id="IPR042236">
    <property type="entry name" value="PI3K_accessory_sf"/>
</dbReference>
<dbReference type="GO" id="GO:0005777">
    <property type="term" value="C:peroxisome"/>
    <property type="evidence" value="ECO:0007669"/>
    <property type="project" value="TreeGrafter"/>
</dbReference>
<evidence type="ECO:0000313" key="18">
    <source>
        <dbReference type="Proteomes" id="UP000094801"/>
    </source>
</evidence>
<dbReference type="InterPro" id="IPR057756">
    <property type="entry name" value="PI3-kinase_type3/VPS34_cat"/>
</dbReference>
<evidence type="ECO:0000256" key="10">
    <source>
        <dbReference type="ARBA" id="ARBA00041128"/>
    </source>
</evidence>
<dbReference type="Pfam" id="PF00792">
    <property type="entry name" value="PI3K_C2"/>
    <property type="match status" value="1"/>
</dbReference>
<evidence type="ECO:0000256" key="4">
    <source>
        <dbReference type="ARBA" id="ARBA00012073"/>
    </source>
</evidence>
<dbReference type="PANTHER" id="PTHR10048">
    <property type="entry name" value="PHOSPHATIDYLINOSITOL KINASE"/>
    <property type="match status" value="1"/>
</dbReference>
<dbReference type="Gene3D" id="1.10.1070.11">
    <property type="entry name" value="Phosphatidylinositol 3-/4-kinase, catalytic domain"/>
    <property type="match status" value="1"/>
</dbReference>
<feature type="domain" description="PIK helical" evidence="15">
    <location>
        <begin position="350"/>
        <end position="628"/>
    </location>
</feature>
<dbReference type="CDD" id="cd00896">
    <property type="entry name" value="PI3Kc_III"/>
    <property type="match status" value="1"/>
</dbReference>
<evidence type="ECO:0000313" key="17">
    <source>
        <dbReference type="EMBL" id="ODV88069.1"/>
    </source>
</evidence>
<sequence>MNYDTRTQNSISFCLSKDLKLPFRFKILNVNGFTQRLSSFKSELSHKRSATSSIILSNLEEQVFYEVFVLIHIESTGKQLTVPILTSIKYYNKNNNNSNSNGSGVNQQSQYERYESNRSEWVNLPIDYCQLPLDSKLVMQFYNYSLKDGSVITIGDCKLNLFNQETDCTLNKGYQKVKINFRGDDAEQIKITKPGQMQILEEKLKLKESGFNNSIDWLDQMSYRKIEQINIKESLKQKQENMAFDKTGDVFISLELAQFEIPIVFSDSKYATLSITTSESHSLNAVAANNNINNRDQVVFNDITSSNLKALKSNYKPNIFDPDQYRSEIIEDPIEYKFRRLERTHQSSSLDKEIKPTLKIRNELNKILRKQFFEKLSQKEKNMIWKFRFFLLNTLLLNKNTLQFNNFIINFIKCIDWEDDFEVSEFLKIINDLDANNNKGTNLFIKELEIVDCLELLGANYKNHIVRNMAIERLKLASDEDLDMYMVQLVQCIKNEANYINPHSYMDDDIFDESGRSTSMNDDDSDIYDFEDSTYTTNSSDYQVIDIVEDDDPLLRFLNNPALLNPNSQKKLLDKLPNLNSPLANFLIERACCNAHTTNYFYWNLKVEVDEERANNKVNNGFDGLRQMNNVDNADFPQDQQDQLQQEQIYRKHINNMRHIFQKTLIHFIANLALSRNGVEKITTLRNQVDLVLKIHNISMKIKKDYKKETTPRKIEILKQLLVEKHKKSIGGAARKSMMTPTENESLLSFTPVPLPLDPKIQVHGTIPEDSSVFKSSLNPLKITFKTSDDSIYPVMYKIGDDLRQDQFVIQIITLMEKILQNENLDLKLIPYKIMALGPVEGFIQFIPNSSLSSILQKTNSILSYLQFHNPDSSAPHGVKPEVMDNYVRSCAGFCVITYILGVGDRHLENLLLTKDGYFFHADFGYILGQDPKPFPPLMKLPIQIIEGMGGLNDANYKKFCNYCFITYITLRKNSSLILNLFQLMIDSSIPVLRTSNLNGISNETEKLELIWKIEEKFMLELDDEEAVLHFHNLINDSVNAFLPVVIDRLHSLAQYWRA</sequence>
<dbReference type="FunFam" id="1.10.1070.11:FF:000002">
    <property type="entry name" value="Phosphatidylinositol 3-kinase catalytic subunit type 3"/>
    <property type="match status" value="1"/>
</dbReference>
<keyword evidence="18" id="KW-1185">Reference proteome</keyword>
<gene>
    <name evidence="17" type="ORF">CANARDRAFT_193904</name>
</gene>
<dbReference type="PROSITE" id="PS51545">
    <property type="entry name" value="PIK_HELICAL"/>
    <property type="match status" value="1"/>
</dbReference>
<keyword evidence="6 13" id="KW-0547">Nucleotide-binding</keyword>
<dbReference type="Proteomes" id="UP000094801">
    <property type="component" value="Unassembled WGS sequence"/>
</dbReference>
<dbReference type="GO" id="GO:0010008">
    <property type="term" value="C:endosome membrane"/>
    <property type="evidence" value="ECO:0007669"/>
    <property type="project" value="UniProtKB-SubCell"/>
</dbReference>
<dbReference type="STRING" id="983967.A0A1E4T8K5"/>
<evidence type="ECO:0000256" key="8">
    <source>
        <dbReference type="ARBA" id="ARBA00022840"/>
    </source>
</evidence>
<comment type="similarity">
    <text evidence="3">Belongs to the PI3/PI4-kinase family. Type III PI4K subfamily.</text>
</comment>
<dbReference type="EMBL" id="KV453847">
    <property type="protein sequence ID" value="ODV88069.1"/>
    <property type="molecule type" value="Genomic_DNA"/>
</dbReference>
<dbReference type="InterPro" id="IPR002420">
    <property type="entry name" value="PI3K-type_C2_dom"/>
</dbReference>
<feature type="domain" description="PI3K/PI4K catalytic" evidence="14">
    <location>
        <begin position="767"/>
        <end position="1043"/>
    </location>
</feature>
<dbReference type="PIRSF" id="PIRSF000587">
    <property type="entry name" value="PI3K_Vps34"/>
    <property type="match status" value="1"/>
</dbReference>
<comment type="subcellular location">
    <subcellularLocation>
        <location evidence="2">Endosome membrane</location>
        <topology evidence="2">Peripheral membrane protein</topology>
    </subcellularLocation>
    <subcellularLocation>
        <location evidence="1">Golgi apparatus</location>
        <location evidence="1">trans-Golgi network membrane</location>
        <topology evidence="1">Peripheral membrane protein</topology>
    </subcellularLocation>
</comment>
<dbReference type="SUPFAM" id="SSF48371">
    <property type="entry name" value="ARM repeat"/>
    <property type="match status" value="1"/>
</dbReference>
<dbReference type="InterPro" id="IPR036940">
    <property type="entry name" value="PI3/4_kinase_cat_sf"/>
</dbReference>
<dbReference type="SMART" id="SM00146">
    <property type="entry name" value="PI3Kc"/>
    <property type="match status" value="1"/>
</dbReference>
<protein>
    <recommendedName>
        <fullName evidence="10 13">Phosphatidylinositol 3-kinase VPS34</fullName>
        <ecNumber evidence="4 13">2.7.1.137</ecNumber>
    </recommendedName>
</protein>
<evidence type="ECO:0000256" key="9">
    <source>
        <dbReference type="ARBA" id="ARBA00023985"/>
    </source>
</evidence>
<dbReference type="GO" id="GO:0005524">
    <property type="term" value="F:ATP binding"/>
    <property type="evidence" value="ECO:0007669"/>
    <property type="project" value="UniProtKB-UniRule"/>
</dbReference>
<dbReference type="PANTHER" id="PTHR10048:SF7">
    <property type="entry name" value="PHOSPHATIDYLINOSITOL 3-KINASE CATALYTIC SUBUNIT TYPE 3"/>
    <property type="match status" value="1"/>
</dbReference>
<accession>A0A1E4T8K5</accession>
<dbReference type="SUPFAM" id="SSF49562">
    <property type="entry name" value="C2 domain (Calcium/lipid-binding domain, CaLB)"/>
    <property type="match status" value="1"/>
</dbReference>
<dbReference type="SUPFAM" id="SSF56112">
    <property type="entry name" value="Protein kinase-like (PK-like)"/>
    <property type="match status" value="1"/>
</dbReference>
<evidence type="ECO:0000259" key="16">
    <source>
        <dbReference type="PROSITE" id="PS51547"/>
    </source>
</evidence>
<dbReference type="InterPro" id="IPR001263">
    <property type="entry name" value="PI3K_accessory_dom"/>
</dbReference>
<dbReference type="PROSITE" id="PS51547">
    <property type="entry name" value="C2_PI3K"/>
    <property type="match status" value="1"/>
</dbReference>
<comment type="function">
    <text evidence="11">Multifunctional phosphatidylinositol 3-kinase involved in acidification of vacuoles, pH-dependent cell growth, and autophagocytosis. Plays an important role in protein transport and virulence. Component of the autophagy-specific VPS34 PI3-kinase complex I essential to recruit the ATG8-phosphatidylinositol conjugate and the ATG12-ATG5 conjugate to the pre-autophagosomal structure. Also involved in endosome-to-Golgi retrograde transport as part of the VPS34 PI3-kinase complex II. This second complex is required for the endosome-to-Golgi retrieval of PEP1 and KEX2, and the recruitment of VPS5 and VPS7, two components of the retromer complex, to endosomal membranes (probably through the synthesis of a specific pool of phosphatidylinositol 3-phosphate recruiting the retromer to the endosomes). Finally, it might also be involved in ethanol tolerance and cell wall integrity.</text>
</comment>
<dbReference type="GO" id="GO:0048015">
    <property type="term" value="P:phosphatidylinositol-mediated signaling"/>
    <property type="evidence" value="ECO:0007669"/>
    <property type="project" value="TreeGrafter"/>
</dbReference>
<evidence type="ECO:0000259" key="14">
    <source>
        <dbReference type="PROSITE" id="PS50290"/>
    </source>
</evidence>
<dbReference type="EC" id="2.7.1.137" evidence="4 13"/>
<name>A0A1E4T8K5_9ASCO</name>
<dbReference type="FunFam" id="3.30.1010.10:FF:000002">
    <property type="entry name" value="Phosphatidylinositol 3-kinase catalytic subunit type 3"/>
    <property type="match status" value="1"/>
</dbReference>
<comment type="subunit">
    <text evidence="12">Component of the autophagy-specific VPS34 PI3-kinase complex I composed of at least VPS15, VPS30, VPS34, and of the VPS34 PI3-kinase complex II composed of VPS15, VPS30, VPS34 and VPS38. Interacts with VMNA7.</text>
</comment>
<evidence type="ECO:0000256" key="3">
    <source>
        <dbReference type="ARBA" id="ARBA00006209"/>
    </source>
</evidence>
<evidence type="ECO:0000256" key="5">
    <source>
        <dbReference type="ARBA" id="ARBA00022679"/>
    </source>
</evidence>
<dbReference type="GO" id="GO:0000407">
    <property type="term" value="C:phagophore assembly site"/>
    <property type="evidence" value="ECO:0007669"/>
    <property type="project" value="TreeGrafter"/>
</dbReference>
<dbReference type="PROSITE" id="PS00916">
    <property type="entry name" value="PI3_4_KINASE_2"/>
    <property type="match status" value="1"/>
</dbReference>
<dbReference type="Pfam" id="PF00613">
    <property type="entry name" value="PI3Ka"/>
    <property type="match status" value="1"/>
</dbReference>
<proteinExistence type="inferred from homology"/>
<dbReference type="InterPro" id="IPR000403">
    <property type="entry name" value="PI3/4_kinase_cat_dom"/>
</dbReference>
<dbReference type="GO" id="GO:0006897">
    <property type="term" value="P:endocytosis"/>
    <property type="evidence" value="ECO:0007669"/>
    <property type="project" value="TreeGrafter"/>
</dbReference>
<comment type="catalytic activity">
    <reaction evidence="9">
        <text>a 1,2-diacyl-sn-glycero-3-phospho-(1D-myo-inositol) + ATP = a 1,2-diacyl-sn-glycero-3-phospho-(1D-myo-inositol-3-phosphate) + ADP + H(+)</text>
        <dbReference type="Rhea" id="RHEA:12709"/>
        <dbReference type="ChEBI" id="CHEBI:15378"/>
        <dbReference type="ChEBI" id="CHEBI:30616"/>
        <dbReference type="ChEBI" id="CHEBI:57880"/>
        <dbReference type="ChEBI" id="CHEBI:58088"/>
        <dbReference type="ChEBI" id="CHEBI:456216"/>
        <dbReference type="EC" id="2.7.1.137"/>
    </reaction>
    <physiologicalReaction direction="left-to-right" evidence="9">
        <dbReference type="Rhea" id="RHEA:12710"/>
    </physiologicalReaction>
</comment>
<keyword evidence="7 13" id="KW-0418">Kinase</keyword>
<keyword evidence="8 13" id="KW-0067">ATP-binding</keyword>
<evidence type="ECO:0000256" key="12">
    <source>
        <dbReference type="ARBA" id="ARBA00061999"/>
    </source>
</evidence>
<dbReference type="InterPro" id="IPR016024">
    <property type="entry name" value="ARM-type_fold"/>
</dbReference>
<organism evidence="17 18">
    <name type="scientific">[Candida] arabinofermentans NRRL YB-2248</name>
    <dbReference type="NCBI Taxonomy" id="983967"/>
    <lineage>
        <taxon>Eukaryota</taxon>
        <taxon>Fungi</taxon>
        <taxon>Dikarya</taxon>
        <taxon>Ascomycota</taxon>
        <taxon>Saccharomycotina</taxon>
        <taxon>Pichiomycetes</taxon>
        <taxon>Pichiales</taxon>
        <taxon>Pichiaceae</taxon>
        <taxon>Ogataea</taxon>
        <taxon>Ogataea/Candida clade</taxon>
    </lineage>
</organism>
<evidence type="ECO:0000256" key="6">
    <source>
        <dbReference type="ARBA" id="ARBA00022741"/>
    </source>
</evidence>
<dbReference type="InterPro" id="IPR011009">
    <property type="entry name" value="Kinase-like_dom_sf"/>
</dbReference>
<dbReference type="SMART" id="SM00145">
    <property type="entry name" value="PI3Ka"/>
    <property type="match status" value="1"/>
</dbReference>
<dbReference type="Gene3D" id="1.25.40.70">
    <property type="entry name" value="Phosphatidylinositol 3-kinase, accessory domain (PIK)"/>
    <property type="match status" value="1"/>
</dbReference>
<dbReference type="InterPro" id="IPR015433">
    <property type="entry name" value="PI3/4_kinase"/>
</dbReference>
<dbReference type="GO" id="GO:0034271">
    <property type="term" value="C:phosphatidylinositol 3-kinase complex, class III, type I"/>
    <property type="evidence" value="ECO:0007669"/>
    <property type="project" value="TreeGrafter"/>
</dbReference>
<evidence type="ECO:0000259" key="15">
    <source>
        <dbReference type="PROSITE" id="PS51545"/>
    </source>
</evidence>
<dbReference type="InterPro" id="IPR018936">
    <property type="entry name" value="PI3/4_kinase_CS"/>
</dbReference>
<keyword evidence="5 13" id="KW-0808">Transferase</keyword>
<dbReference type="InterPro" id="IPR035892">
    <property type="entry name" value="C2_domain_sf"/>
</dbReference>